<keyword evidence="4 12" id="KW-0436">Ligase</keyword>
<keyword evidence="7 12" id="KW-0648">Protein biosynthesis</keyword>
<evidence type="ECO:0000256" key="12">
    <source>
        <dbReference type="HAMAP-Rule" id="MF_01569"/>
    </source>
</evidence>
<dbReference type="PIRSF" id="PIRSF001535">
    <property type="entry name" value="ProRS_1"/>
    <property type="match status" value="1"/>
</dbReference>
<evidence type="ECO:0000259" key="13">
    <source>
        <dbReference type="PROSITE" id="PS50862"/>
    </source>
</evidence>
<keyword evidence="3 12" id="KW-0963">Cytoplasm</keyword>
<dbReference type="SUPFAM" id="SSF52954">
    <property type="entry name" value="Class II aaRS ABD-related"/>
    <property type="match status" value="1"/>
</dbReference>
<evidence type="ECO:0000256" key="5">
    <source>
        <dbReference type="ARBA" id="ARBA00022741"/>
    </source>
</evidence>
<dbReference type="InterPro" id="IPR045864">
    <property type="entry name" value="aa-tRNA-synth_II/BPL/LPL"/>
</dbReference>
<protein>
    <recommendedName>
        <fullName evidence="12">Proline--tRNA ligase</fullName>
        <ecNumber evidence="12">6.1.1.15</ecNumber>
    </recommendedName>
    <alternativeName>
        <fullName evidence="12">Prolyl-tRNA synthetase</fullName>
        <shortName evidence="12">ProRS</shortName>
    </alternativeName>
</protein>
<dbReference type="SUPFAM" id="SSF55826">
    <property type="entry name" value="YbaK/ProRS associated domain"/>
    <property type="match status" value="1"/>
</dbReference>
<dbReference type="FunFam" id="3.40.50.800:FF:000011">
    <property type="entry name" value="Proline--tRNA ligase"/>
    <property type="match status" value="1"/>
</dbReference>
<dbReference type="GO" id="GO:0140096">
    <property type="term" value="F:catalytic activity, acting on a protein"/>
    <property type="evidence" value="ECO:0007669"/>
    <property type="project" value="UniProtKB-ARBA"/>
</dbReference>
<evidence type="ECO:0000256" key="4">
    <source>
        <dbReference type="ARBA" id="ARBA00022598"/>
    </source>
</evidence>
<dbReference type="CDD" id="cd04334">
    <property type="entry name" value="ProRS-INS"/>
    <property type="match status" value="1"/>
</dbReference>
<dbReference type="GO" id="GO:0005524">
    <property type="term" value="F:ATP binding"/>
    <property type="evidence" value="ECO:0007669"/>
    <property type="project" value="UniProtKB-UniRule"/>
</dbReference>
<evidence type="ECO:0000256" key="6">
    <source>
        <dbReference type="ARBA" id="ARBA00022840"/>
    </source>
</evidence>
<keyword evidence="15" id="KW-1185">Reference proteome</keyword>
<dbReference type="SUPFAM" id="SSF55681">
    <property type="entry name" value="Class II aaRS and biotin synthetases"/>
    <property type="match status" value="1"/>
</dbReference>
<dbReference type="GO" id="GO:0016740">
    <property type="term" value="F:transferase activity"/>
    <property type="evidence" value="ECO:0007669"/>
    <property type="project" value="UniProtKB-ARBA"/>
</dbReference>
<evidence type="ECO:0000256" key="7">
    <source>
        <dbReference type="ARBA" id="ARBA00022917"/>
    </source>
</evidence>
<dbReference type="NCBIfam" id="TIGR00409">
    <property type="entry name" value="proS_fam_II"/>
    <property type="match status" value="1"/>
</dbReference>
<dbReference type="PANTHER" id="PTHR42753">
    <property type="entry name" value="MITOCHONDRIAL RIBOSOME PROTEIN L39/PROLYL-TRNA LIGASE FAMILY MEMBER"/>
    <property type="match status" value="1"/>
</dbReference>
<comment type="similarity">
    <text evidence="11 12">Belongs to the class-II aminoacyl-tRNA synthetase family. ProS type 1 subfamily.</text>
</comment>
<evidence type="ECO:0000313" key="15">
    <source>
        <dbReference type="Proteomes" id="UP000516160"/>
    </source>
</evidence>
<keyword evidence="8 12" id="KW-0030">Aminoacyl-tRNA synthetase</keyword>
<comment type="function">
    <text evidence="10 12">Catalyzes the attachment of proline to tRNA(Pro) in a two-step reaction: proline is first activated by ATP to form Pro-AMP and then transferred to the acceptor end of tRNA(Pro). As ProRS can inadvertently accommodate and process non-cognate amino acids such as alanine and cysteine, to avoid such errors it has two additional distinct editing activities against alanine. One activity is designated as 'pretransfer' editing and involves the tRNA(Pro)-independent hydrolysis of activated Ala-AMP. The other activity is designated 'posttransfer' editing and involves deacylation of mischarged Ala-tRNA(Pro). The misacylated Cys-tRNA(Pro) is not edited by ProRS.</text>
</comment>
<dbReference type="PROSITE" id="PS50862">
    <property type="entry name" value="AA_TRNA_LIGASE_II"/>
    <property type="match status" value="1"/>
</dbReference>
<dbReference type="GO" id="GO:0006433">
    <property type="term" value="P:prolyl-tRNA aminoacylation"/>
    <property type="evidence" value="ECO:0007669"/>
    <property type="project" value="UniProtKB-UniRule"/>
</dbReference>
<dbReference type="InterPro" id="IPR002316">
    <property type="entry name" value="Pro-tRNA-ligase_IIa"/>
</dbReference>
<dbReference type="InterPro" id="IPR007214">
    <property type="entry name" value="YbaK/aa-tRNA-synth-assoc-dom"/>
</dbReference>
<dbReference type="PANTHER" id="PTHR42753:SF2">
    <property type="entry name" value="PROLINE--TRNA LIGASE"/>
    <property type="match status" value="1"/>
</dbReference>
<dbReference type="GO" id="GO:0004827">
    <property type="term" value="F:proline-tRNA ligase activity"/>
    <property type="evidence" value="ECO:0007669"/>
    <property type="project" value="UniProtKB-UniRule"/>
</dbReference>
<evidence type="ECO:0000313" key="14">
    <source>
        <dbReference type="EMBL" id="QNO16457.1"/>
    </source>
</evidence>
<dbReference type="KEGG" id="acae:HYG86_17585"/>
<evidence type="ECO:0000256" key="8">
    <source>
        <dbReference type="ARBA" id="ARBA00023146"/>
    </source>
</evidence>
<dbReference type="EMBL" id="CP058559">
    <property type="protein sequence ID" value="QNO16457.1"/>
    <property type="molecule type" value="Genomic_DNA"/>
</dbReference>
<dbReference type="GO" id="GO:0005829">
    <property type="term" value="C:cytosol"/>
    <property type="evidence" value="ECO:0007669"/>
    <property type="project" value="TreeGrafter"/>
</dbReference>
<dbReference type="Pfam" id="PF03129">
    <property type="entry name" value="HGTP_anticodon"/>
    <property type="match status" value="1"/>
</dbReference>
<keyword evidence="6 12" id="KW-0067">ATP-binding</keyword>
<dbReference type="Pfam" id="PF00587">
    <property type="entry name" value="tRNA-synt_2b"/>
    <property type="match status" value="1"/>
</dbReference>
<dbReference type="FunFam" id="3.30.930.10:FF:000065">
    <property type="entry name" value="Proline--tRNA ligase"/>
    <property type="match status" value="1"/>
</dbReference>
<keyword evidence="5 12" id="KW-0547">Nucleotide-binding</keyword>
<dbReference type="GO" id="GO:0002161">
    <property type="term" value="F:aminoacyl-tRNA deacylase activity"/>
    <property type="evidence" value="ECO:0007669"/>
    <property type="project" value="InterPro"/>
</dbReference>
<dbReference type="EC" id="6.1.1.15" evidence="12"/>
<dbReference type="Proteomes" id="UP000516160">
    <property type="component" value="Chromosome"/>
</dbReference>
<gene>
    <name evidence="12" type="primary">proS</name>
    <name evidence="14" type="ORF">HYG86_17585</name>
</gene>
<proteinExistence type="inferred from homology"/>
<comment type="domain">
    <text evidence="12">Consists of three domains: the N-terminal catalytic domain, the editing domain and the C-terminal anticodon-binding domain.</text>
</comment>
<evidence type="ECO:0000256" key="10">
    <source>
        <dbReference type="ARBA" id="ARBA00053664"/>
    </source>
</evidence>
<dbReference type="InterPro" id="IPR023717">
    <property type="entry name" value="Pro-tRNA-Synthase_IIa_type1"/>
</dbReference>
<dbReference type="InterPro" id="IPR002314">
    <property type="entry name" value="aa-tRNA-synt_IIb"/>
</dbReference>
<dbReference type="Gene3D" id="3.40.50.800">
    <property type="entry name" value="Anticodon-binding domain"/>
    <property type="match status" value="1"/>
</dbReference>
<dbReference type="InterPro" id="IPR004154">
    <property type="entry name" value="Anticodon-bd"/>
</dbReference>
<comment type="catalytic activity">
    <reaction evidence="9 12">
        <text>tRNA(Pro) + L-proline + ATP = L-prolyl-tRNA(Pro) + AMP + diphosphate</text>
        <dbReference type="Rhea" id="RHEA:14305"/>
        <dbReference type="Rhea" id="RHEA-COMP:9700"/>
        <dbReference type="Rhea" id="RHEA-COMP:9702"/>
        <dbReference type="ChEBI" id="CHEBI:30616"/>
        <dbReference type="ChEBI" id="CHEBI:33019"/>
        <dbReference type="ChEBI" id="CHEBI:60039"/>
        <dbReference type="ChEBI" id="CHEBI:78442"/>
        <dbReference type="ChEBI" id="CHEBI:78532"/>
        <dbReference type="ChEBI" id="CHEBI:456215"/>
        <dbReference type="EC" id="6.1.1.15"/>
    </reaction>
</comment>
<dbReference type="CDD" id="cd00861">
    <property type="entry name" value="ProRS_anticodon_short"/>
    <property type="match status" value="1"/>
</dbReference>
<name>A0A7G9WCP5_ALKCA</name>
<dbReference type="PRINTS" id="PR01046">
    <property type="entry name" value="TRNASYNTHPRO"/>
</dbReference>
<evidence type="ECO:0000256" key="3">
    <source>
        <dbReference type="ARBA" id="ARBA00022490"/>
    </source>
</evidence>
<dbReference type="NCBIfam" id="NF006625">
    <property type="entry name" value="PRK09194.1"/>
    <property type="match status" value="1"/>
</dbReference>
<organism evidence="14 15">
    <name type="scientific">Alkalicella caledoniensis</name>
    <dbReference type="NCBI Taxonomy" id="2731377"/>
    <lineage>
        <taxon>Bacteria</taxon>
        <taxon>Bacillati</taxon>
        <taxon>Bacillota</taxon>
        <taxon>Clostridia</taxon>
        <taxon>Eubacteriales</taxon>
        <taxon>Proteinivoracaceae</taxon>
        <taxon>Alkalicella</taxon>
    </lineage>
</organism>
<dbReference type="InterPro" id="IPR036621">
    <property type="entry name" value="Anticodon-bd_dom_sf"/>
</dbReference>
<accession>A0A7G9WCP5</accession>
<comment type="subcellular location">
    <subcellularLocation>
        <location evidence="1 12">Cytoplasm</location>
    </subcellularLocation>
</comment>
<dbReference type="AlphaFoldDB" id="A0A7G9WCP5"/>
<dbReference type="Gene3D" id="3.30.930.10">
    <property type="entry name" value="Bira Bifunctional Protein, Domain 2"/>
    <property type="match status" value="2"/>
</dbReference>
<dbReference type="InterPro" id="IPR050062">
    <property type="entry name" value="Pro-tRNA_synthetase"/>
</dbReference>
<evidence type="ECO:0000256" key="11">
    <source>
        <dbReference type="ARBA" id="ARBA00060755"/>
    </source>
</evidence>
<dbReference type="FunFam" id="3.30.930.10:FF:000066">
    <property type="entry name" value="Proline--tRNA ligase"/>
    <property type="match status" value="1"/>
</dbReference>
<dbReference type="InterPro" id="IPR033730">
    <property type="entry name" value="ProRS_core_prok"/>
</dbReference>
<feature type="domain" description="Aminoacyl-transfer RNA synthetases class-II family profile" evidence="13">
    <location>
        <begin position="38"/>
        <end position="468"/>
    </location>
</feature>
<dbReference type="InterPro" id="IPR044140">
    <property type="entry name" value="ProRS_anticodon_short"/>
</dbReference>
<sequence>MRTSKYFMPTLREVSSEAETISHQLMLRAGLIRKQAAGIYTYLPLGFKVLKKIENIVRQEMEKSGCVEILASAMQNSELWQESGRWSEYGAEMFRLKDRHNRDFCLGPTHEEIFTDLMRNNVNSYRQLPLTLFQIQTKYRDERRPRFGVIRSREFIMKDAYSFDLDEAGLDLSYEEMYKGYKRIFDRCSLKYQVVEADTGAIGGSSSHEFMVISEVGEDDLVFCEKCGYSANVETAISKERSFADLTEDAISGKKEKVYTPDVTTIRDVADFLKTSSEKILKAVLYTDEKGRVYMCLLPGDREVNEIKLKKLLGLKEIELATEEQIKEITGSKPGFSGPIGLKKEIFIVADSEIKSMKNFVVGANEENHHIINCNNSDFNINVYGDLKTVINADMCHNCSGNLSSSKGIEVGHIFKLGTKYSESLNAKYLDNNGKEKPMVMGCYGIGVTRTLAAIIEQNNDENGILWPLNLAPFEVAVIPVNTKNETQTKLAEEIYQTLKENRIDAILDDRNERVGVKFKDMDLIGIPLKIVIGKNAAENKVEVKFRDKDEAQIVEVSEILKIVQDYYTN</sequence>
<dbReference type="CDD" id="cd00779">
    <property type="entry name" value="ProRS_core_prok"/>
    <property type="match status" value="1"/>
</dbReference>
<dbReference type="InterPro" id="IPR004500">
    <property type="entry name" value="Pro-tRNA-synth_IIa_bac-type"/>
</dbReference>
<reference evidence="14 15" key="1">
    <citation type="submission" date="2020-07" db="EMBL/GenBank/DDBJ databases">
        <title>Alkalicella. sp. LB2 genome.</title>
        <authorList>
            <person name="Postec A."/>
            <person name="Quemeneur M."/>
        </authorList>
    </citation>
    <scope>NUCLEOTIDE SEQUENCE [LARGE SCALE GENOMIC DNA]</scope>
    <source>
        <strain evidence="14 15">LB2</strain>
    </source>
</reference>
<evidence type="ECO:0000256" key="1">
    <source>
        <dbReference type="ARBA" id="ARBA00004496"/>
    </source>
</evidence>
<dbReference type="HAMAP" id="MF_01569">
    <property type="entry name" value="Pro_tRNA_synth_type1"/>
    <property type="match status" value="1"/>
</dbReference>
<evidence type="ECO:0000256" key="9">
    <source>
        <dbReference type="ARBA" id="ARBA00047671"/>
    </source>
</evidence>
<dbReference type="InterPro" id="IPR006195">
    <property type="entry name" value="aa-tRNA-synth_II"/>
</dbReference>
<dbReference type="InterPro" id="IPR036754">
    <property type="entry name" value="YbaK/aa-tRNA-synt-asso_dom_sf"/>
</dbReference>
<dbReference type="Pfam" id="PF04073">
    <property type="entry name" value="tRNA_edit"/>
    <property type="match status" value="1"/>
</dbReference>
<comment type="subunit">
    <text evidence="2 12">Homodimer.</text>
</comment>
<dbReference type="RefSeq" id="WP_213166850.1">
    <property type="nucleotide sequence ID" value="NZ_CP058559.1"/>
</dbReference>
<evidence type="ECO:0000256" key="2">
    <source>
        <dbReference type="ARBA" id="ARBA00011738"/>
    </source>
</evidence>